<name>A0A840SRT7_9RHOB</name>
<dbReference type="InterPro" id="IPR021333">
    <property type="entry name" value="DUF2946"/>
</dbReference>
<proteinExistence type="predicted"/>
<comment type="caution">
    <text evidence="2">The sequence shown here is derived from an EMBL/GenBank/DDBJ whole genome shotgun (WGS) entry which is preliminary data.</text>
</comment>
<dbReference type="Proteomes" id="UP000549457">
    <property type="component" value="Unassembled WGS sequence"/>
</dbReference>
<dbReference type="RefSeq" id="WP_184153515.1">
    <property type="nucleotide sequence ID" value="NZ_JACHFM010000004.1"/>
</dbReference>
<sequence>MPRRLVRSLLVVLTALALLMPRVSAVAASVVPGTMTVVICTGQGMVTLRIDENGNPVPDTVQSDHCVLSHSADTAVRAEIPAIVAPVIDQVKRPSGHLIRAEGYRAARPPPRAPPTT</sequence>
<evidence type="ECO:0000313" key="2">
    <source>
        <dbReference type="EMBL" id="MBB5223834.1"/>
    </source>
</evidence>
<evidence type="ECO:0000256" key="1">
    <source>
        <dbReference type="SAM" id="SignalP"/>
    </source>
</evidence>
<gene>
    <name evidence="2" type="ORF">HNP73_003788</name>
</gene>
<dbReference type="EMBL" id="JACHFM010000004">
    <property type="protein sequence ID" value="MBB5223834.1"/>
    <property type="molecule type" value="Genomic_DNA"/>
</dbReference>
<feature type="signal peptide" evidence="1">
    <location>
        <begin position="1"/>
        <end position="27"/>
    </location>
</feature>
<keyword evidence="3" id="KW-1185">Reference proteome</keyword>
<reference evidence="2 3" key="1">
    <citation type="submission" date="2020-08" db="EMBL/GenBank/DDBJ databases">
        <title>Genomic Encyclopedia of Type Strains, Phase IV (KMG-IV): sequencing the most valuable type-strain genomes for metagenomic binning, comparative biology and taxonomic classification.</title>
        <authorList>
            <person name="Goeker M."/>
        </authorList>
    </citation>
    <scope>NUCLEOTIDE SEQUENCE [LARGE SCALE GENOMIC DNA]</scope>
    <source>
        <strain evidence="2 3">DSM 101730</strain>
    </source>
</reference>
<keyword evidence="1" id="KW-0732">Signal</keyword>
<protein>
    <submittedName>
        <fullName evidence="2">P pilus assembly chaperone PapD</fullName>
    </submittedName>
</protein>
<dbReference type="Pfam" id="PF11162">
    <property type="entry name" value="DUF2946"/>
    <property type="match status" value="1"/>
</dbReference>
<feature type="chain" id="PRO_5032800409" evidence="1">
    <location>
        <begin position="28"/>
        <end position="117"/>
    </location>
</feature>
<accession>A0A840SRT7</accession>
<evidence type="ECO:0000313" key="3">
    <source>
        <dbReference type="Proteomes" id="UP000549457"/>
    </source>
</evidence>
<organism evidence="2 3">
    <name type="scientific">Amaricoccus macauensis</name>
    <dbReference type="NCBI Taxonomy" id="57001"/>
    <lineage>
        <taxon>Bacteria</taxon>
        <taxon>Pseudomonadati</taxon>
        <taxon>Pseudomonadota</taxon>
        <taxon>Alphaproteobacteria</taxon>
        <taxon>Rhodobacterales</taxon>
        <taxon>Paracoccaceae</taxon>
        <taxon>Amaricoccus</taxon>
    </lineage>
</organism>
<dbReference type="AlphaFoldDB" id="A0A840SRT7"/>